<organism evidence="2 3">
    <name type="scientific">Blyttiomyces helicus</name>
    <dbReference type="NCBI Taxonomy" id="388810"/>
    <lineage>
        <taxon>Eukaryota</taxon>
        <taxon>Fungi</taxon>
        <taxon>Fungi incertae sedis</taxon>
        <taxon>Chytridiomycota</taxon>
        <taxon>Chytridiomycota incertae sedis</taxon>
        <taxon>Chytridiomycetes</taxon>
        <taxon>Chytridiomycetes incertae sedis</taxon>
        <taxon>Blyttiomyces</taxon>
    </lineage>
</organism>
<evidence type="ECO:0000256" key="1">
    <source>
        <dbReference type="SAM" id="MobiDB-lite"/>
    </source>
</evidence>
<dbReference type="AlphaFoldDB" id="A0A4P9VZ31"/>
<dbReference type="Proteomes" id="UP000269721">
    <property type="component" value="Unassembled WGS sequence"/>
</dbReference>
<evidence type="ECO:0000313" key="2">
    <source>
        <dbReference type="EMBL" id="RKO84033.1"/>
    </source>
</evidence>
<protein>
    <submittedName>
        <fullName evidence="2">Uncharacterized protein</fullName>
    </submittedName>
</protein>
<feature type="region of interest" description="Disordered" evidence="1">
    <location>
        <begin position="227"/>
        <end position="264"/>
    </location>
</feature>
<feature type="compositionally biased region" description="Basic and acidic residues" evidence="1">
    <location>
        <begin position="20"/>
        <end position="32"/>
    </location>
</feature>
<accession>A0A4P9VZ31</accession>
<name>A0A4P9VZ31_9FUNG</name>
<dbReference type="EMBL" id="ML000574">
    <property type="protein sequence ID" value="RKO84033.1"/>
    <property type="molecule type" value="Genomic_DNA"/>
</dbReference>
<proteinExistence type="predicted"/>
<reference evidence="3" key="1">
    <citation type="journal article" date="2018" name="Nat. Microbiol.">
        <title>Leveraging single-cell genomics to expand the fungal tree of life.</title>
        <authorList>
            <person name="Ahrendt S.R."/>
            <person name="Quandt C.A."/>
            <person name="Ciobanu D."/>
            <person name="Clum A."/>
            <person name="Salamov A."/>
            <person name="Andreopoulos B."/>
            <person name="Cheng J.F."/>
            <person name="Woyke T."/>
            <person name="Pelin A."/>
            <person name="Henrissat B."/>
            <person name="Reynolds N.K."/>
            <person name="Benny G.L."/>
            <person name="Smith M.E."/>
            <person name="James T.Y."/>
            <person name="Grigoriev I.V."/>
        </authorList>
    </citation>
    <scope>NUCLEOTIDE SEQUENCE [LARGE SCALE GENOMIC DNA]</scope>
</reference>
<feature type="region of interest" description="Disordered" evidence="1">
    <location>
        <begin position="1"/>
        <end position="67"/>
    </location>
</feature>
<sequence length="264" mass="28642">MSTTEAPAARRLTTVAGLDPKQKNHPTSEQKVRSNRVVAPGLAAGQHLALGGRGRDRGRGPKRLRALGGEARERVVAACGLGRDGLDGGAGDLAQGGGNRGGEDRGGGEREDEDEGVQLISGLSVSSSGCRWPWSNATPSNADGWNFTWDFAPLFLHLQVSQEFNDLRLYGLRLPSAAVIPSVLAHMSLETSNHSFHLQTSAKCHQTERRKDYKPLQLLYYMHHQAQDRDGQDGKLLSQSKPSITRPRPLPVRESEGSFHKRGG</sequence>
<feature type="compositionally biased region" description="Basic and acidic residues" evidence="1">
    <location>
        <begin position="251"/>
        <end position="264"/>
    </location>
</feature>
<feature type="compositionally biased region" description="Low complexity" evidence="1">
    <location>
        <begin position="41"/>
        <end position="50"/>
    </location>
</feature>
<feature type="region of interest" description="Disordered" evidence="1">
    <location>
        <begin position="87"/>
        <end position="114"/>
    </location>
</feature>
<gene>
    <name evidence="2" type="ORF">BDK51DRAFT_38549</name>
</gene>
<evidence type="ECO:0000313" key="3">
    <source>
        <dbReference type="Proteomes" id="UP000269721"/>
    </source>
</evidence>
<feature type="compositionally biased region" description="Gly residues" evidence="1">
    <location>
        <begin position="87"/>
        <end position="100"/>
    </location>
</feature>
<keyword evidence="3" id="KW-1185">Reference proteome</keyword>